<evidence type="ECO:0000313" key="15">
    <source>
        <dbReference type="Proteomes" id="UP001629246"/>
    </source>
</evidence>
<reference evidence="14 15" key="1">
    <citation type="journal article" date="2024" name="Chem. Sci.">
        <title>Discovery of megapolipeptins by genome mining of a Burkholderiales bacteria collection.</title>
        <authorList>
            <person name="Paulo B.S."/>
            <person name="Recchia M.J.J."/>
            <person name="Lee S."/>
            <person name="Fergusson C.H."/>
            <person name="Romanowski S.B."/>
            <person name="Hernandez A."/>
            <person name="Krull N."/>
            <person name="Liu D.Y."/>
            <person name="Cavanagh H."/>
            <person name="Bos A."/>
            <person name="Gray C.A."/>
            <person name="Murphy B.T."/>
            <person name="Linington R.G."/>
            <person name="Eustaquio A.S."/>
        </authorList>
    </citation>
    <scope>NUCLEOTIDE SEQUENCE [LARGE SCALE GENOMIC DNA]</scope>
    <source>
        <strain evidence="14 15">RL21-008-BIB-A</strain>
    </source>
</reference>
<evidence type="ECO:0000259" key="13">
    <source>
        <dbReference type="PROSITE" id="PS50110"/>
    </source>
</evidence>
<keyword evidence="6 11" id="KW-0812">Transmembrane</keyword>
<evidence type="ECO:0000256" key="2">
    <source>
        <dbReference type="ARBA" id="ARBA00004651"/>
    </source>
</evidence>
<dbReference type="InterPro" id="IPR005467">
    <property type="entry name" value="His_kinase_dom"/>
</dbReference>
<evidence type="ECO:0000256" key="3">
    <source>
        <dbReference type="ARBA" id="ARBA00012438"/>
    </source>
</evidence>
<dbReference type="SMART" id="SM00388">
    <property type="entry name" value="HisKA"/>
    <property type="match status" value="1"/>
</dbReference>
<dbReference type="Pfam" id="PF02518">
    <property type="entry name" value="HATPase_c"/>
    <property type="match status" value="1"/>
</dbReference>
<feature type="transmembrane region" description="Helical" evidence="11">
    <location>
        <begin position="12"/>
        <end position="28"/>
    </location>
</feature>
<feature type="domain" description="Histidine kinase" evidence="12">
    <location>
        <begin position="320"/>
        <end position="541"/>
    </location>
</feature>
<feature type="domain" description="Response regulatory" evidence="13">
    <location>
        <begin position="581"/>
        <end position="694"/>
    </location>
</feature>
<keyword evidence="5 9" id="KW-0597">Phosphoprotein</keyword>
<proteinExistence type="predicted"/>
<dbReference type="InterPro" id="IPR011006">
    <property type="entry name" value="CheY-like_superfamily"/>
</dbReference>
<dbReference type="InterPro" id="IPR004358">
    <property type="entry name" value="Sig_transdc_His_kin-like_C"/>
</dbReference>
<keyword evidence="7 11" id="KW-1133">Transmembrane helix</keyword>
<dbReference type="InterPro" id="IPR003594">
    <property type="entry name" value="HATPase_dom"/>
</dbReference>
<dbReference type="Gene3D" id="3.40.50.2300">
    <property type="match status" value="1"/>
</dbReference>
<feature type="transmembrane region" description="Helical" evidence="11">
    <location>
        <begin position="40"/>
        <end position="57"/>
    </location>
</feature>
<dbReference type="PANTHER" id="PTHR43065:SF42">
    <property type="entry name" value="TWO-COMPONENT SENSOR PPRA"/>
    <property type="match status" value="1"/>
</dbReference>
<keyword evidence="15" id="KW-1185">Reference proteome</keyword>
<evidence type="ECO:0000256" key="8">
    <source>
        <dbReference type="ARBA" id="ARBA00023136"/>
    </source>
</evidence>
<evidence type="ECO:0000256" key="10">
    <source>
        <dbReference type="SAM" id="MobiDB-lite"/>
    </source>
</evidence>
<organism evidence="14 15">
    <name type="scientific">Herbaspirillum lusitanum</name>
    <dbReference type="NCBI Taxonomy" id="213312"/>
    <lineage>
        <taxon>Bacteria</taxon>
        <taxon>Pseudomonadati</taxon>
        <taxon>Pseudomonadota</taxon>
        <taxon>Betaproteobacteria</taxon>
        <taxon>Burkholderiales</taxon>
        <taxon>Oxalobacteraceae</taxon>
        <taxon>Herbaspirillum</taxon>
    </lineage>
</organism>
<name>A0ABW9AH42_9BURK</name>
<dbReference type="InterPro" id="IPR001789">
    <property type="entry name" value="Sig_transdc_resp-reg_receiver"/>
</dbReference>
<feature type="transmembrane region" description="Helical" evidence="11">
    <location>
        <begin position="199"/>
        <end position="216"/>
    </location>
</feature>
<dbReference type="PROSITE" id="PS50110">
    <property type="entry name" value="RESPONSE_REGULATORY"/>
    <property type="match status" value="1"/>
</dbReference>
<dbReference type="PRINTS" id="PR00344">
    <property type="entry name" value="BCTRLSENSOR"/>
</dbReference>
<accession>A0ABW9AH42</accession>
<dbReference type="Gene3D" id="1.10.287.130">
    <property type="match status" value="1"/>
</dbReference>
<keyword evidence="4" id="KW-1003">Cell membrane</keyword>
<dbReference type="SMART" id="SM00387">
    <property type="entry name" value="HATPase_c"/>
    <property type="match status" value="1"/>
</dbReference>
<dbReference type="PANTHER" id="PTHR43065">
    <property type="entry name" value="SENSOR HISTIDINE KINASE"/>
    <property type="match status" value="1"/>
</dbReference>
<sequence length="708" mass="74982">MPDAHLPLIDWPRTLFSALVVGILYYMLASPAASIEQSTTLAPIAWPAPTFVIALLWRKPWRECAPYLLAVFIAMMFVGDLDWLPVQTDAGFALLNVIEIAACVLIGRRWVARDGQIDTLRKLTRFLLLLPLAVTALVAAAGATLASSALQGDWLSEWRILLVGNGLAILVLVPALLAWSQPPRQLDAIGGPARTGARVSLAGVAVVVCSLLACIVFDWSEASLRVLLSLALVGTALYGGMRSAALTMSVSAVLAVLMTLYELGPYRQDGLDSTWRLQVDLAGLAVLGFFVAVAVRERQALSARMEQMRRFESLGLMAGGIAHDFNNVLGAAGGYAELAQDRIDPASPAAAPLQQVMSAVARGRELTEQILLAARRGDRQRSMFDLRDAVDEAVRLARPLCAPGIVIDFVPPPQALVLQANPGQLMRVALNLVRNASQAARSRVLVSLHAGSAPGDALLVGELPSEQALWLDVADDGGGIAPEHMSRLFDPFFSTRSGPGGKGTGLGLAIVAGIATEHDGGVAVSSSEAGTLFRLLLPAAPAGSVAPVVATTDIAEPAQEPAPGFAPEPPAPQEQPGQGECVFVVDDDRAQRELCEEWLSAMGFEPIGFADPQEALQEFALEPLAVDLLISDLDMPQMQGDALLAQVRALRPGMPALLCSARPQLMQLAATLQVPALAKPFDRAALRRAIIATLAAGESRSAQAPQPR</sequence>
<dbReference type="InterPro" id="IPR003661">
    <property type="entry name" value="HisK_dim/P_dom"/>
</dbReference>
<evidence type="ECO:0000256" key="9">
    <source>
        <dbReference type="PROSITE-ProRule" id="PRU00169"/>
    </source>
</evidence>
<feature type="transmembrane region" description="Helical" evidence="11">
    <location>
        <begin position="245"/>
        <end position="263"/>
    </location>
</feature>
<dbReference type="Gene3D" id="3.30.565.10">
    <property type="entry name" value="Histidine kinase-like ATPase, C-terminal domain"/>
    <property type="match status" value="1"/>
</dbReference>
<dbReference type="SUPFAM" id="SSF55874">
    <property type="entry name" value="ATPase domain of HSP90 chaperone/DNA topoisomerase II/histidine kinase"/>
    <property type="match status" value="1"/>
</dbReference>
<evidence type="ECO:0000313" key="14">
    <source>
        <dbReference type="EMBL" id="MFL9926762.1"/>
    </source>
</evidence>
<evidence type="ECO:0000259" key="12">
    <source>
        <dbReference type="PROSITE" id="PS50109"/>
    </source>
</evidence>
<protein>
    <recommendedName>
        <fullName evidence="3">histidine kinase</fullName>
        <ecNumber evidence="3">2.7.13.3</ecNumber>
    </recommendedName>
</protein>
<evidence type="ECO:0000256" key="7">
    <source>
        <dbReference type="ARBA" id="ARBA00022989"/>
    </source>
</evidence>
<dbReference type="Pfam" id="PF00072">
    <property type="entry name" value="Response_reg"/>
    <property type="match status" value="1"/>
</dbReference>
<dbReference type="InterPro" id="IPR036890">
    <property type="entry name" value="HATPase_C_sf"/>
</dbReference>
<comment type="subcellular location">
    <subcellularLocation>
        <location evidence="2">Cell membrane</location>
        <topology evidence="2">Multi-pass membrane protein</topology>
    </subcellularLocation>
</comment>
<dbReference type="CDD" id="cd00156">
    <property type="entry name" value="REC"/>
    <property type="match status" value="1"/>
</dbReference>
<dbReference type="InterPro" id="IPR007895">
    <property type="entry name" value="MASE1"/>
</dbReference>
<feature type="transmembrane region" description="Helical" evidence="11">
    <location>
        <begin position="275"/>
        <end position="295"/>
    </location>
</feature>
<feature type="transmembrane region" description="Helical" evidence="11">
    <location>
        <begin position="158"/>
        <end position="179"/>
    </location>
</feature>
<feature type="compositionally biased region" description="Pro residues" evidence="10">
    <location>
        <begin position="564"/>
        <end position="573"/>
    </location>
</feature>
<feature type="transmembrane region" description="Helical" evidence="11">
    <location>
        <begin position="64"/>
        <end position="84"/>
    </location>
</feature>
<feature type="transmembrane region" description="Helical" evidence="11">
    <location>
        <begin position="123"/>
        <end position="146"/>
    </location>
</feature>
<dbReference type="SUPFAM" id="SSF52172">
    <property type="entry name" value="CheY-like"/>
    <property type="match status" value="1"/>
</dbReference>
<evidence type="ECO:0000256" key="6">
    <source>
        <dbReference type="ARBA" id="ARBA00022692"/>
    </source>
</evidence>
<gene>
    <name evidence="14" type="ORF">PQR62_20985</name>
</gene>
<keyword evidence="8 11" id="KW-0472">Membrane</keyword>
<dbReference type="EC" id="2.7.13.3" evidence="3"/>
<feature type="modified residue" description="4-aspartylphosphate" evidence="9">
    <location>
        <position position="632"/>
    </location>
</feature>
<dbReference type="SMART" id="SM00448">
    <property type="entry name" value="REC"/>
    <property type="match status" value="1"/>
</dbReference>
<evidence type="ECO:0000256" key="1">
    <source>
        <dbReference type="ARBA" id="ARBA00000085"/>
    </source>
</evidence>
<comment type="catalytic activity">
    <reaction evidence="1">
        <text>ATP + protein L-histidine = ADP + protein N-phospho-L-histidine.</text>
        <dbReference type="EC" id="2.7.13.3"/>
    </reaction>
</comment>
<dbReference type="Pfam" id="PF05231">
    <property type="entry name" value="MASE1"/>
    <property type="match status" value="1"/>
</dbReference>
<dbReference type="CDD" id="cd00082">
    <property type="entry name" value="HisKA"/>
    <property type="match status" value="1"/>
</dbReference>
<feature type="region of interest" description="Disordered" evidence="10">
    <location>
        <begin position="558"/>
        <end position="578"/>
    </location>
</feature>
<evidence type="ECO:0000256" key="11">
    <source>
        <dbReference type="SAM" id="Phobius"/>
    </source>
</evidence>
<dbReference type="PROSITE" id="PS50109">
    <property type="entry name" value="HIS_KIN"/>
    <property type="match status" value="1"/>
</dbReference>
<comment type="caution">
    <text evidence="14">The sequence shown here is derived from an EMBL/GenBank/DDBJ whole genome shotgun (WGS) entry which is preliminary data.</text>
</comment>
<dbReference type="EMBL" id="JAQQFM010000010">
    <property type="protein sequence ID" value="MFL9926762.1"/>
    <property type="molecule type" value="Genomic_DNA"/>
</dbReference>
<evidence type="ECO:0000256" key="5">
    <source>
        <dbReference type="ARBA" id="ARBA00022553"/>
    </source>
</evidence>
<evidence type="ECO:0000256" key="4">
    <source>
        <dbReference type="ARBA" id="ARBA00022475"/>
    </source>
</evidence>
<feature type="transmembrane region" description="Helical" evidence="11">
    <location>
        <begin position="90"/>
        <end position="111"/>
    </location>
</feature>
<dbReference type="Proteomes" id="UP001629246">
    <property type="component" value="Unassembled WGS sequence"/>
</dbReference>
<dbReference type="SUPFAM" id="SSF47384">
    <property type="entry name" value="Homodimeric domain of signal transducing histidine kinase"/>
    <property type="match status" value="1"/>
</dbReference>
<dbReference type="InterPro" id="IPR036097">
    <property type="entry name" value="HisK_dim/P_sf"/>
</dbReference>
<dbReference type="RefSeq" id="WP_408159984.1">
    <property type="nucleotide sequence ID" value="NZ_JAQQFM010000010.1"/>
</dbReference>